<name>A0A1H1U1F9_9ACTN</name>
<evidence type="ECO:0000259" key="1">
    <source>
        <dbReference type="Pfam" id="PF00535"/>
    </source>
</evidence>
<dbReference type="Pfam" id="PF22181">
    <property type="entry name" value="TarS_linker"/>
    <property type="match status" value="1"/>
</dbReference>
<keyword evidence="4" id="KW-1185">Reference proteome</keyword>
<dbReference type="InterPro" id="IPR054028">
    <property type="entry name" value="TarS/TarP_linker"/>
</dbReference>
<dbReference type="CDD" id="cd00761">
    <property type="entry name" value="Glyco_tranf_GTA_type"/>
    <property type="match status" value="1"/>
</dbReference>
<protein>
    <submittedName>
        <fullName evidence="3">Glycosyltransferase involved in cell wall bisynthesis</fullName>
    </submittedName>
</protein>
<dbReference type="AlphaFoldDB" id="A0A1H1U1F9"/>
<dbReference type="InterPro" id="IPR029044">
    <property type="entry name" value="Nucleotide-diphossugar_trans"/>
</dbReference>
<dbReference type="EMBL" id="LT629749">
    <property type="protein sequence ID" value="SDS66223.1"/>
    <property type="molecule type" value="Genomic_DNA"/>
</dbReference>
<keyword evidence="3" id="KW-0808">Transferase</keyword>
<dbReference type="SUPFAM" id="SSF53448">
    <property type="entry name" value="Nucleotide-diphospho-sugar transferases"/>
    <property type="match status" value="1"/>
</dbReference>
<sequence>MRLLSRLRRAPRPSGPKISVVVPVFNTGEALDELVRSLEGQSMPAADFEVVFVDDGSTDGTAERLDALAGTHGNFVVHHIPNSGWPGTPRNVGLGAARGEYVAFVDHDDYLGPRGLELVHAFAVEHRSDVVIAREVGVGRSIGRFVFRRTIPDARLDEDPVVQLLTPHKIYRRAMLESHRIRFPPGKVRLEDHQFNVQAFFAAERISIYADYAYYHWTRRAGVVSASSERFDPHAYFATAVNAVLDVVDRHTEPGERRDRIKAYWLGKKVLMHLSGRAMLGYSSARREQVFREVHAVAVARFTPETVDHLEFSMRVRAHLVREQRLDLLLALAEAEAGLTATVLAEQVWYEEGAAAVRFSMELRYGDGSPVLFRRAGDSVVWVPPLDLGALPRSAIDVTADLLAARLHLLVRRRDAPEDHSVCAAGAPRLVPVDGVGDRLVFSGVARLDGEELRALPGATGPVVVDVSAELDALGRRVTRRVAVPAQGVPARPATGPELYTTQLGNLSIRVRATGADLRPARCSVEAHSVAGGDPGPGAVRP</sequence>
<dbReference type="GO" id="GO:0016758">
    <property type="term" value="F:hexosyltransferase activity"/>
    <property type="evidence" value="ECO:0007669"/>
    <property type="project" value="UniProtKB-ARBA"/>
</dbReference>
<dbReference type="Proteomes" id="UP000199092">
    <property type="component" value="Chromosome I"/>
</dbReference>
<dbReference type="Gene3D" id="3.90.550.10">
    <property type="entry name" value="Spore Coat Polysaccharide Biosynthesis Protein SpsA, Chain A"/>
    <property type="match status" value="1"/>
</dbReference>
<gene>
    <name evidence="3" type="ORF">SAMN04488543_2141</name>
</gene>
<dbReference type="PANTHER" id="PTHR22916">
    <property type="entry name" value="GLYCOSYLTRANSFERASE"/>
    <property type="match status" value="1"/>
</dbReference>
<dbReference type="STRING" id="546871.SAMN04488543_2141"/>
<evidence type="ECO:0000259" key="2">
    <source>
        <dbReference type="Pfam" id="PF22181"/>
    </source>
</evidence>
<dbReference type="RefSeq" id="WP_091412774.1">
    <property type="nucleotide sequence ID" value="NZ_LT629749.1"/>
</dbReference>
<organism evidence="3 4">
    <name type="scientific">Friedmanniella luteola</name>
    <dbReference type="NCBI Taxonomy" id="546871"/>
    <lineage>
        <taxon>Bacteria</taxon>
        <taxon>Bacillati</taxon>
        <taxon>Actinomycetota</taxon>
        <taxon>Actinomycetes</taxon>
        <taxon>Propionibacteriales</taxon>
        <taxon>Nocardioidaceae</taxon>
        <taxon>Friedmanniella</taxon>
    </lineage>
</organism>
<dbReference type="InterPro" id="IPR001173">
    <property type="entry name" value="Glyco_trans_2-like"/>
</dbReference>
<proteinExistence type="predicted"/>
<feature type="domain" description="Glycosyltransferase 2-like" evidence="1">
    <location>
        <begin position="19"/>
        <end position="151"/>
    </location>
</feature>
<dbReference type="PANTHER" id="PTHR22916:SF3">
    <property type="entry name" value="UDP-GLCNAC:BETAGAL BETA-1,3-N-ACETYLGLUCOSAMINYLTRANSFERASE-LIKE PROTEIN 1"/>
    <property type="match status" value="1"/>
</dbReference>
<reference evidence="3 4" key="1">
    <citation type="submission" date="2016-10" db="EMBL/GenBank/DDBJ databases">
        <authorList>
            <person name="de Groot N.N."/>
        </authorList>
    </citation>
    <scope>NUCLEOTIDE SEQUENCE [LARGE SCALE GENOMIC DNA]</scope>
    <source>
        <strain evidence="3 4">DSM 21741</strain>
    </source>
</reference>
<evidence type="ECO:0000313" key="4">
    <source>
        <dbReference type="Proteomes" id="UP000199092"/>
    </source>
</evidence>
<evidence type="ECO:0000313" key="3">
    <source>
        <dbReference type="EMBL" id="SDS66223.1"/>
    </source>
</evidence>
<dbReference type="Pfam" id="PF00535">
    <property type="entry name" value="Glycos_transf_2"/>
    <property type="match status" value="1"/>
</dbReference>
<accession>A0A1H1U1F9</accession>
<feature type="domain" description="TarS/TarP linker" evidence="2">
    <location>
        <begin position="233"/>
        <end position="333"/>
    </location>
</feature>